<dbReference type="InterPro" id="IPR002545">
    <property type="entry name" value="CheW-lke_dom"/>
</dbReference>
<comment type="caution">
    <text evidence="2">The sequence shown here is derived from an EMBL/GenBank/DDBJ whole genome shotgun (WGS) entry which is preliminary data.</text>
</comment>
<dbReference type="GO" id="GO:0006935">
    <property type="term" value="P:chemotaxis"/>
    <property type="evidence" value="ECO:0007669"/>
    <property type="project" value="InterPro"/>
</dbReference>
<evidence type="ECO:0000313" key="2">
    <source>
        <dbReference type="EMBL" id="PSB03642.1"/>
    </source>
</evidence>
<reference evidence="2 3" key="1">
    <citation type="submission" date="2018-02" db="EMBL/GenBank/DDBJ databases">
        <authorList>
            <person name="Cohen D.B."/>
            <person name="Kent A.D."/>
        </authorList>
    </citation>
    <scope>NUCLEOTIDE SEQUENCE [LARGE SCALE GENOMIC DNA]</scope>
    <source>
        <strain evidence="2 3">CCAP 1448/3</strain>
    </source>
</reference>
<dbReference type="Pfam" id="PF01584">
    <property type="entry name" value="CheW"/>
    <property type="match status" value="1"/>
</dbReference>
<name>A0A2T1C5T1_9CYAN</name>
<dbReference type="GO" id="GO:0005829">
    <property type="term" value="C:cytosol"/>
    <property type="evidence" value="ECO:0007669"/>
    <property type="project" value="TreeGrafter"/>
</dbReference>
<gene>
    <name evidence="2" type="ORF">C7B64_07355</name>
</gene>
<keyword evidence="3" id="KW-1185">Reference proteome</keyword>
<evidence type="ECO:0000313" key="3">
    <source>
        <dbReference type="Proteomes" id="UP000238762"/>
    </source>
</evidence>
<dbReference type="Proteomes" id="UP000238762">
    <property type="component" value="Unassembled WGS sequence"/>
</dbReference>
<dbReference type="EMBL" id="PVWJ01000027">
    <property type="protein sequence ID" value="PSB03642.1"/>
    <property type="molecule type" value="Genomic_DNA"/>
</dbReference>
<organism evidence="2 3">
    <name type="scientific">Merismopedia glauca CCAP 1448/3</name>
    <dbReference type="NCBI Taxonomy" id="1296344"/>
    <lineage>
        <taxon>Bacteria</taxon>
        <taxon>Bacillati</taxon>
        <taxon>Cyanobacteriota</taxon>
        <taxon>Cyanophyceae</taxon>
        <taxon>Synechococcales</taxon>
        <taxon>Merismopediaceae</taxon>
        <taxon>Merismopedia</taxon>
    </lineage>
</organism>
<dbReference type="SMART" id="SM00260">
    <property type="entry name" value="CheW"/>
    <property type="match status" value="1"/>
</dbReference>
<dbReference type="OrthoDB" id="425983at2"/>
<dbReference type="PANTHER" id="PTHR22617">
    <property type="entry name" value="CHEMOTAXIS SENSOR HISTIDINE KINASE-RELATED"/>
    <property type="match status" value="1"/>
</dbReference>
<dbReference type="PROSITE" id="PS50851">
    <property type="entry name" value="CHEW"/>
    <property type="match status" value="1"/>
</dbReference>
<accession>A0A2T1C5T1</accession>
<dbReference type="PANTHER" id="PTHR22617:SF23">
    <property type="entry name" value="CHEMOTAXIS PROTEIN CHEW"/>
    <property type="match status" value="1"/>
</dbReference>
<dbReference type="AlphaFoldDB" id="A0A2T1C5T1"/>
<dbReference type="GO" id="GO:0007165">
    <property type="term" value="P:signal transduction"/>
    <property type="evidence" value="ECO:0007669"/>
    <property type="project" value="InterPro"/>
</dbReference>
<dbReference type="SUPFAM" id="SSF50341">
    <property type="entry name" value="CheW-like"/>
    <property type="match status" value="1"/>
</dbReference>
<feature type="domain" description="CheW-like" evidence="1">
    <location>
        <begin position="21"/>
        <end position="180"/>
    </location>
</feature>
<protein>
    <submittedName>
        <fullName evidence="2">Chemotaxis protein CheW</fullName>
    </submittedName>
</protein>
<evidence type="ECO:0000259" key="1">
    <source>
        <dbReference type="PROSITE" id="PS50851"/>
    </source>
</evidence>
<dbReference type="InterPro" id="IPR036061">
    <property type="entry name" value="CheW-like_dom_sf"/>
</dbReference>
<dbReference type="InterPro" id="IPR039315">
    <property type="entry name" value="CheW"/>
</dbReference>
<reference evidence="2 3" key="2">
    <citation type="submission" date="2018-03" db="EMBL/GenBank/DDBJ databases">
        <title>The ancient ancestry and fast evolution of plastids.</title>
        <authorList>
            <person name="Moore K.R."/>
            <person name="Magnabosco C."/>
            <person name="Momper L."/>
            <person name="Gold D.A."/>
            <person name="Bosak T."/>
            <person name="Fournier G.P."/>
        </authorList>
    </citation>
    <scope>NUCLEOTIDE SEQUENCE [LARGE SCALE GENOMIC DNA]</scope>
    <source>
        <strain evidence="2 3">CCAP 1448/3</strain>
    </source>
</reference>
<dbReference type="RefSeq" id="WP_106287996.1">
    <property type="nucleotide sequence ID" value="NZ_CAWNTC010000247.1"/>
</dbReference>
<dbReference type="Gene3D" id="2.40.50.180">
    <property type="entry name" value="CheA-289, Domain 4"/>
    <property type="match status" value="1"/>
</dbReference>
<proteinExistence type="predicted"/>
<sequence length="186" mass="21158">MSSEPFPVEISGKTQEPSAGEQQFLRFSLLPDTTAILPVNQMTEVLNIPLGQIVPIPHMPPWVMGVYNWRGEVLWLVDLGHLVGLTPIYQEHSSRSYYSAIVIHHHHIHKEQKTVARKTLGLVVNQVEDMEWCNPDWIQSSLETNINSQLVPFLRGFWLKEDGEIFIVLDGNSMIANMPQSQSNFS</sequence>